<gene>
    <name evidence="2" type="ORF">LTR84_001346</name>
</gene>
<reference evidence="2 3" key="1">
    <citation type="submission" date="2023-08" db="EMBL/GenBank/DDBJ databases">
        <title>Black Yeasts Isolated from many extreme environments.</title>
        <authorList>
            <person name="Coleine C."/>
            <person name="Stajich J.E."/>
            <person name="Selbmann L."/>
        </authorList>
    </citation>
    <scope>NUCLEOTIDE SEQUENCE [LARGE SCALE GENOMIC DNA]</scope>
    <source>
        <strain evidence="2 3">CCFEE 5792</strain>
    </source>
</reference>
<dbReference type="PANTHER" id="PTHR36167">
    <property type="entry name" value="C2H2 FINGER DOMAIN TRANSCRIPTION FACTOR (EUROFUNG)-RELATED"/>
    <property type="match status" value="1"/>
</dbReference>
<protein>
    <recommendedName>
        <fullName evidence="4">Fungal N-terminal domain-containing protein</fullName>
    </recommendedName>
</protein>
<feature type="compositionally biased region" description="Basic and acidic residues" evidence="1">
    <location>
        <begin position="483"/>
        <end position="506"/>
    </location>
</feature>
<dbReference type="Proteomes" id="UP001358417">
    <property type="component" value="Unassembled WGS sequence"/>
</dbReference>
<comment type="caution">
    <text evidence="2">The sequence shown here is derived from an EMBL/GenBank/DDBJ whole genome shotgun (WGS) entry which is preliminary data.</text>
</comment>
<evidence type="ECO:0000313" key="3">
    <source>
        <dbReference type="Proteomes" id="UP001358417"/>
    </source>
</evidence>
<dbReference type="RefSeq" id="XP_064707228.1">
    <property type="nucleotide sequence ID" value="XM_064844970.1"/>
</dbReference>
<organism evidence="2 3">
    <name type="scientific">Exophiala bonariae</name>
    <dbReference type="NCBI Taxonomy" id="1690606"/>
    <lineage>
        <taxon>Eukaryota</taxon>
        <taxon>Fungi</taxon>
        <taxon>Dikarya</taxon>
        <taxon>Ascomycota</taxon>
        <taxon>Pezizomycotina</taxon>
        <taxon>Eurotiomycetes</taxon>
        <taxon>Chaetothyriomycetidae</taxon>
        <taxon>Chaetothyriales</taxon>
        <taxon>Herpotrichiellaceae</taxon>
        <taxon>Exophiala</taxon>
    </lineage>
</organism>
<feature type="compositionally biased region" description="Low complexity" evidence="1">
    <location>
        <begin position="439"/>
        <end position="451"/>
    </location>
</feature>
<dbReference type="InterPro" id="IPR039327">
    <property type="entry name" value="CON7-like"/>
</dbReference>
<sequence length="548" mass="59548">MVETEFISTIAGIASAGTKLAVTLYTFSETISTDHRYIKSVAQDVSLVSSLLTALDEDLKQDDQANPYSNSTLSTAKETVKECEDVFNEIRVVLEDAAELALQRSTKEKLTLSPLEKSKWAFSQPKMVVLMANLQKLKSTLVLVQNALGYAGNLDAERQNEETHIAERQKSLLEIFVRANQEATKKYEAVLQAAEQSEGGIQALTTGSTTAAANLSSLIKGPALNGPVSDHTSEAESTVQECLDRIENALGRIAQSTPTAISDSSTVAVMIELEKEVSRTHPSQQQRGKPRITLSVVQKQGPKAKLQEAAAIARRNSVGRSAQGLGRSGSKRNQSISSTWYSTAWNSLPTFSETVNFLQEARNDTSSFFGVEAVTEDVQSVYEPYKRDIYDHDDGNYELPRFNRPVNATSPESPTVDYFGQASASRPASDLVPEPYAPPRARLASRSRSPPYEGKGKQRADGHRLEAEVKATEDQSLLAGDADDTKATSDTTDRKWNKDEDQRLKTILDSSISAAITEGEKGGEATADPKGKGKASGSESSDKEWTAV</sequence>
<evidence type="ECO:0008006" key="4">
    <source>
        <dbReference type="Google" id="ProtNLM"/>
    </source>
</evidence>
<feature type="region of interest" description="Disordered" evidence="1">
    <location>
        <begin position="396"/>
        <end position="548"/>
    </location>
</feature>
<accession>A0AAV9NCD8</accession>
<feature type="compositionally biased region" description="Basic and acidic residues" evidence="1">
    <location>
        <begin position="454"/>
        <end position="473"/>
    </location>
</feature>
<evidence type="ECO:0000313" key="2">
    <source>
        <dbReference type="EMBL" id="KAK5054455.1"/>
    </source>
</evidence>
<dbReference type="GeneID" id="89969566"/>
<evidence type="ECO:0000256" key="1">
    <source>
        <dbReference type="SAM" id="MobiDB-lite"/>
    </source>
</evidence>
<dbReference type="GO" id="GO:0006355">
    <property type="term" value="P:regulation of DNA-templated transcription"/>
    <property type="evidence" value="ECO:0007669"/>
    <property type="project" value="InterPro"/>
</dbReference>
<proteinExistence type="predicted"/>
<dbReference type="PANTHER" id="PTHR36167:SF4">
    <property type="entry name" value="FUNGAL N-TERMINAL DOMAIN-CONTAINING PROTEIN"/>
    <property type="match status" value="1"/>
</dbReference>
<feature type="compositionally biased region" description="Basic and acidic residues" evidence="1">
    <location>
        <begin position="518"/>
        <end position="531"/>
    </location>
</feature>
<dbReference type="EMBL" id="JAVRRD010000010">
    <property type="protein sequence ID" value="KAK5054455.1"/>
    <property type="molecule type" value="Genomic_DNA"/>
</dbReference>
<dbReference type="AlphaFoldDB" id="A0AAV9NCD8"/>
<name>A0AAV9NCD8_9EURO</name>
<keyword evidence="3" id="KW-1185">Reference proteome</keyword>